<protein>
    <submittedName>
        <fullName evidence="2">Uncharacterized protein</fullName>
    </submittedName>
</protein>
<evidence type="ECO:0000256" key="1">
    <source>
        <dbReference type="SAM" id="MobiDB-lite"/>
    </source>
</evidence>
<reference evidence="2" key="1">
    <citation type="submission" date="2021-04" db="EMBL/GenBank/DDBJ databases">
        <title>Draft Genome Sequence of Pandoravirus japonicus, Isolated from the Sabaishi River of Niigata, Japan.</title>
        <authorList>
            <person name="Hosokawa N."/>
            <person name="Takahashi H."/>
            <person name="Aoki K."/>
            <person name="Takemura M."/>
        </authorList>
    </citation>
    <scope>NUCLEOTIDE SEQUENCE</scope>
</reference>
<name>A0A811BPB4_9VIRU</name>
<dbReference type="Proteomes" id="UP001253637">
    <property type="component" value="Segment"/>
</dbReference>
<feature type="compositionally biased region" description="Basic residues" evidence="1">
    <location>
        <begin position="11"/>
        <end position="21"/>
    </location>
</feature>
<proteinExistence type="predicted"/>
<evidence type="ECO:0000313" key="2">
    <source>
        <dbReference type="EMBL" id="BCU03718.1"/>
    </source>
</evidence>
<sequence>MGSSPSLFGACRRRRRKKKEKRERERPRAHPTARVCLGAPGDRPPFFRKTALAFLMCGACQKGAKKQ</sequence>
<evidence type="ECO:0000313" key="3">
    <source>
        <dbReference type="Proteomes" id="UP001253637"/>
    </source>
</evidence>
<feature type="region of interest" description="Disordered" evidence="1">
    <location>
        <begin position="1"/>
        <end position="40"/>
    </location>
</feature>
<organism evidence="2 3">
    <name type="scientific">Pandoravirus japonicus</name>
    <dbReference type="NCBI Taxonomy" id="2823154"/>
    <lineage>
        <taxon>Viruses</taxon>
        <taxon>Pandoravirus</taxon>
    </lineage>
</organism>
<dbReference type="EMBL" id="LC625835">
    <property type="protein sequence ID" value="BCU03718.1"/>
    <property type="molecule type" value="Genomic_DNA"/>
</dbReference>
<accession>A0A811BPB4</accession>